<dbReference type="GO" id="GO:0016740">
    <property type="term" value="F:transferase activity"/>
    <property type="evidence" value="ECO:0007669"/>
    <property type="project" value="UniProtKB-KW"/>
</dbReference>
<dbReference type="PROSITE" id="PS00101">
    <property type="entry name" value="HEXAPEP_TRANSFERASES"/>
    <property type="match status" value="1"/>
</dbReference>
<evidence type="ECO:0000313" key="3">
    <source>
        <dbReference type="Proteomes" id="UP000558015"/>
    </source>
</evidence>
<sequence>MNILKEIRDRDLGPFTILKSIYLLKYCEKKNPLSFMVHSKTKTYIGKNVAIKNYGRFNLGFSKTGTTFISKDRPILEFCDDSKLTINGIFSAGPGSCISIGNNAEVILGNNSSITANSKIISHKKIIIGNNVIISWDVQIMDTDFHNILIDNYEQKKEIVIEDNVWIGSRATILKGVTIGKGSVIAAGSVVTKDVPENTLVGGVPAKIIRSNISWRK</sequence>
<keyword evidence="1 2" id="KW-0808">Transferase</keyword>
<dbReference type="InterPro" id="IPR001451">
    <property type="entry name" value="Hexapep"/>
</dbReference>
<dbReference type="InterPro" id="IPR011004">
    <property type="entry name" value="Trimer_LpxA-like_sf"/>
</dbReference>
<dbReference type="Pfam" id="PF00132">
    <property type="entry name" value="Hexapep"/>
    <property type="match status" value="1"/>
</dbReference>
<reference evidence="2 3" key="1">
    <citation type="submission" date="2020-07" db="EMBL/GenBank/DDBJ databases">
        <title>Genomic Encyclopedia of Type Strains, Phase IV (KMG-V): Genome sequencing to study the core and pangenomes of soil and plant-associated prokaryotes.</title>
        <authorList>
            <person name="Whitman W."/>
        </authorList>
    </citation>
    <scope>NUCLEOTIDE SEQUENCE [LARGE SCALE GENOMIC DNA]</scope>
    <source>
        <strain evidence="2 3">C12</strain>
    </source>
</reference>
<dbReference type="Gene3D" id="2.160.10.10">
    <property type="entry name" value="Hexapeptide repeat proteins"/>
    <property type="match status" value="1"/>
</dbReference>
<dbReference type="EMBL" id="JACDUN010000001">
    <property type="protein sequence ID" value="MBA2858834.1"/>
    <property type="molecule type" value="Genomic_DNA"/>
</dbReference>
<proteinExistence type="predicted"/>
<gene>
    <name evidence="2" type="ORF">HNP93_001535</name>
</gene>
<evidence type="ECO:0000256" key="1">
    <source>
        <dbReference type="ARBA" id="ARBA00022679"/>
    </source>
</evidence>
<protein>
    <submittedName>
        <fullName evidence="2">Acetyltransferase-like isoleucine patch superfamily enzyme</fullName>
    </submittedName>
</protein>
<dbReference type="AlphaFoldDB" id="A0A7J9P7N2"/>
<dbReference type="SUPFAM" id="SSF51161">
    <property type="entry name" value="Trimeric LpxA-like enzymes"/>
    <property type="match status" value="1"/>
</dbReference>
<name>A0A7J9P7N2_METMI</name>
<dbReference type="Proteomes" id="UP000558015">
    <property type="component" value="Unassembled WGS sequence"/>
</dbReference>
<dbReference type="RefSeq" id="WP_181493662.1">
    <property type="nucleotide sequence ID" value="NZ_JACDUN010000001.1"/>
</dbReference>
<organism evidence="2 3">
    <name type="scientific">Methanococcus maripaludis</name>
    <name type="common">Methanococcus deltae</name>
    <dbReference type="NCBI Taxonomy" id="39152"/>
    <lineage>
        <taxon>Archaea</taxon>
        <taxon>Methanobacteriati</taxon>
        <taxon>Methanobacteriota</taxon>
        <taxon>Methanomada group</taxon>
        <taxon>Methanococci</taxon>
        <taxon>Methanococcales</taxon>
        <taxon>Methanococcaceae</taxon>
        <taxon>Methanococcus</taxon>
    </lineage>
</organism>
<evidence type="ECO:0000313" key="2">
    <source>
        <dbReference type="EMBL" id="MBA2858834.1"/>
    </source>
</evidence>
<comment type="caution">
    <text evidence="2">The sequence shown here is derived from an EMBL/GenBank/DDBJ whole genome shotgun (WGS) entry which is preliminary data.</text>
</comment>
<dbReference type="PANTHER" id="PTHR23416">
    <property type="entry name" value="SIALIC ACID SYNTHASE-RELATED"/>
    <property type="match status" value="1"/>
</dbReference>
<dbReference type="CDD" id="cd04647">
    <property type="entry name" value="LbH_MAT_like"/>
    <property type="match status" value="1"/>
</dbReference>
<dbReference type="InterPro" id="IPR018357">
    <property type="entry name" value="Hexapep_transf_CS"/>
</dbReference>
<accession>A0A7J9P7N2</accession>
<dbReference type="InterPro" id="IPR051159">
    <property type="entry name" value="Hexapeptide_acetyltransf"/>
</dbReference>
<dbReference type="PANTHER" id="PTHR23416:SF78">
    <property type="entry name" value="LIPOPOLYSACCHARIDE BIOSYNTHESIS O-ACETYL TRANSFERASE WBBJ-RELATED"/>
    <property type="match status" value="1"/>
</dbReference>